<gene>
    <name evidence="4" type="ORF">HPB51_006805</name>
</gene>
<feature type="region of interest" description="Disordered" evidence="2">
    <location>
        <begin position="112"/>
        <end position="146"/>
    </location>
</feature>
<comment type="caution">
    <text evidence="4">The sequence shown here is derived from an EMBL/GenBank/DDBJ whole genome shotgun (WGS) entry which is preliminary data.</text>
</comment>
<dbReference type="GO" id="GO:0008270">
    <property type="term" value="F:zinc ion binding"/>
    <property type="evidence" value="ECO:0007669"/>
    <property type="project" value="UniProtKB-KW"/>
</dbReference>
<dbReference type="Proteomes" id="UP000821866">
    <property type="component" value="Chromosome 3"/>
</dbReference>
<feature type="compositionally biased region" description="Basic residues" evidence="2">
    <location>
        <begin position="74"/>
        <end position="85"/>
    </location>
</feature>
<evidence type="ECO:0000313" key="4">
    <source>
        <dbReference type="EMBL" id="KAH8030373.1"/>
    </source>
</evidence>
<dbReference type="PANTHER" id="PTHR16116:SF5">
    <property type="entry name" value="ZINC FINGER PROTEIN 839"/>
    <property type="match status" value="1"/>
</dbReference>
<feature type="compositionally biased region" description="Basic residues" evidence="2">
    <location>
        <begin position="241"/>
        <end position="250"/>
    </location>
</feature>
<dbReference type="Pfam" id="PF15961">
    <property type="entry name" value="DUF4764"/>
    <property type="match status" value="1"/>
</dbReference>
<keyword evidence="1" id="KW-0479">Metal-binding</keyword>
<dbReference type="InterPro" id="IPR031885">
    <property type="entry name" value="DUF4764"/>
</dbReference>
<evidence type="ECO:0000313" key="5">
    <source>
        <dbReference type="Proteomes" id="UP000821866"/>
    </source>
</evidence>
<feature type="compositionally biased region" description="Low complexity" evidence="2">
    <location>
        <begin position="15"/>
        <end position="25"/>
    </location>
</feature>
<feature type="domain" description="C2H2-type" evidence="3">
    <location>
        <begin position="149"/>
        <end position="179"/>
    </location>
</feature>
<feature type="compositionally biased region" description="Polar residues" evidence="2">
    <location>
        <begin position="217"/>
        <end position="240"/>
    </location>
</feature>
<keyword evidence="5" id="KW-1185">Reference proteome</keyword>
<reference evidence="4" key="1">
    <citation type="journal article" date="2020" name="Cell">
        <title>Large-Scale Comparative Analyses of Tick Genomes Elucidate Their Genetic Diversity and Vector Capacities.</title>
        <authorList>
            <consortium name="Tick Genome and Microbiome Consortium (TIGMIC)"/>
            <person name="Jia N."/>
            <person name="Wang J."/>
            <person name="Shi W."/>
            <person name="Du L."/>
            <person name="Sun Y."/>
            <person name="Zhan W."/>
            <person name="Jiang J.F."/>
            <person name="Wang Q."/>
            <person name="Zhang B."/>
            <person name="Ji P."/>
            <person name="Bell-Sakyi L."/>
            <person name="Cui X.M."/>
            <person name="Yuan T.T."/>
            <person name="Jiang B.G."/>
            <person name="Yang W.F."/>
            <person name="Lam T.T."/>
            <person name="Chang Q.C."/>
            <person name="Ding S.J."/>
            <person name="Wang X.J."/>
            <person name="Zhu J.G."/>
            <person name="Ruan X.D."/>
            <person name="Zhao L."/>
            <person name="Wei J.T."/>
            <person name="Ye R.Z."/>
            <person name="Que T.C."/>
            <person name="Du C.H."/>
            <person name="Zhou Y.H."/>
            <person name="Cheng J.X."/>
            <person name="Dai P.F."/>
            <person name="Guo W.B."/>
            <person name="Han X.H."/>
            <person name="Huang E.J."/>
            <person name="Li L.F."/>
            <person name="Wei W."/>
            <person name="Gao Y.C."/>
            <person name="Liu J.Z."/>
            <person name="Shao H.Z."/>
            <person name="Wang X."/>
            <person name="Wang C.C."/>
            <person name="Yang T.C."/>
            <person name="Huo Q.B."/>
            <person name="Li W."/>
            <person name="Chen H.Y."/>
            <person name="Chen S.E."/>
            <person name="Zhou L.G."/>
            <person name="Ni X.B."/>
            <person name="Tian J.H."/>
            <person name="Sheng Y."/>
            <person name="Liu T."/>
            <person name="Pan Y.S."/>
            <person name="Xia L.Y."/>
            <person name="Li J."/>
            <person name="Zhao F."/>
            <person name="Cao W.C."/>
        </authorList>
    </citation>
    <scope>NUCLEOTIDE SEQUENCE</scope>
    <source>
        <strain evidence="4">Rmic-2018</strain>
    </source>
</reference>
<feature type="region of interest" description="Disordered" evidence="2">
    <location>
        <begin position="1"/>
        <end position="42"/>
    </location>
</feature>
<dbReference type="AlphaFoldDB" id="A0A9J6E8F7"/>
<dbReference type="PANTHER" id="PTHR16116">
    <property type="entry name" value="ZINC FINGER PROTEIN 839"/>
    <property type="match status" value="1"/>
</dbReference>
<evidence type="ECO:0000256" key="1">
    <source>
        <dbReference type="PROSITE-ProRule" id="PRU00042"/>
    </source>
</evidence>
<feature type="compositionally biased region" description="Acidic residues" evidence="2">
    <location>
        <begin position="112"/>
        <end position="121"/>
    </location>
</feature>
<keyword evidence="1" id="KW-0862">Zinc</keyword>
<evidence type="ECO:0000259" key="3">
    <source>
        <dbReference type="PROSITE" id="PS50157"/>
    </source>
</evidence>
<evidence type="ECO:0000256" key="2">
    <source>
        <dbReference type="SAM" id="MobiDB-lite"/>
    </source>
</evidence>
<dbReference type="InterPro" id="IPR039946">
    <property type="entry name" value="ZN839"/>
</dbReference>
<sequence>MAAPRWCSTRRPTLASSTGSSTRRSWASRRPRGPRPRGVGVRTRVEVGVGRVAGVSPGGSWRKTTRVAKGLSSHARRRKRRRSIGHVHVQGRISKPPSYMVKDYKRIHHLDFDDEPYDDSDGGYSDYQVSDDEDRNRRSTGYGGRPRNFKCPTCSKSYIGRGGLCRHLRLYPDHGNPSDVDEMVAQGRTVLLQTYSRPTLVLHILGCDKEMSGMSRMANSTNGGASKQQTNGRQLSGSSHHNWKTRNRTL</sequence>
<accession>A0A9J6E8F7</accession>
<feature type="compositionally biased region" description="Basic residues" evidence="2">
    <location>
        <begin position="26"/>
        <end position="35"/>
    </location>
</feature>
<keyword evidence="1" id="KW-0863">Zinc-finger</keyword>
<dbReference type="EMBL" id="JABSTU010000005">
    <property type="protein sequence ID" value="KAH8030373.1"/>
    <property type="molecule type" value="Genomic_DNA"/>
</dbReference>
<dbReference type="InterPro" id="IPR013087">
    <property type="entry name" value="Znf_C2H2_type"/>
</dbReference>
<dbReference type="PROSITE" id="PS50157">
    <property type="entry name" value="ZINC_FINGER_C2H2_2"/>
    <property type="match status" value="1"/>
</dbReference>
<reference evidence="4" key="2">
    <citation type="submission" date="2021-09" db="EMBL/GenBank/DDBJ databases">
        <authorList>
            <person name="Jia N."/>
            <person name="Wang J."/>
            <person name="Shi W."/>
            <person name="Du L."/>
            <person name="Sun Y."/>
            <person name="Zhan W."/>
            <person name="Jiang J."/>
            <person name="Wang Q."/>
            <person name="Zhang B."/>
            <person name="Ji P."/>
            <person name="Sakyi L.B."/>
            <person name="Cui X."/>
            <person name="Yuan T."/>
            <person name="Jiang B."/>
            <person name="Yang W."/>
            <person name="Lam T.T.-Y."/>
            <person name="Chang Q."/>
            <person name="Ding S."/>
            <person name="Wang X."/>
            <person name="Zhu J."/>
            <person name="Ruan X."/>
            <person name="Zhao L."/>
            <person name="Wei J."/>
            <person name="Que T."/>
            <person name="Du C."/>
            <person name="Cheng J."/>
            <person name="Dai P."/>
            <person name="Han X."/>
            <person name="Huang E."/>
            <person name="Gao Y."/>
            <person name="Liu J."/>
            <person name="Shao H."/>
            <person name="Ye R."/>
            <person name="Li L."/>
            <person name="Wei W."/>
            <person name="Wang X."/>
            <person name="Wang C."/>
            <person name="Huo Q."/>
            <person name="Li W."/>
            <person name="Guo W."/>
            <person name="Chen H."/>
            <person name="Chen S."/>
            <person name="Zhou L."/>
            <person name="Zhou L."/>
            <person name="Ni X."/>
            <person name="Tian J."/>
            <person name="Zhou Y."/>
            <person name="Sheng Y."/>
            <person name="Liu T."/>
            <person name="Pan Y."/>
            <person name="Xia L."/>
            <person name="Li J."/>
            <person name="Zhao F."/>
            <person name="Cao W."/>
        </authorList>
    </citation>
    <scope>NUCLEOTIDE SEQUENCE</scope>
    <source>
        <strain evidence="4">Rmic-2018</strain>
        <tissue evidence="4">Larvae</tissue>
    </source>
</reference>
<feature type="region of interest" description="Disordered" evidence="2">
    <location>
        <begin position="216"/>
        <end position="250"/>
    </location>
</feature>
<organism evidence="4 5">
    <name type="scientific">Rhipicephalus microplus</name>
    <name type="common">Cattle tick</name>
    <name type="synonym">Boophilus microplus</name>
    <dbReference type="NCBI Taxonomy" id="6941"/>
    <lineage>
        <taxon>Eukaryota</taxon>
        <taxon>Metazoa</taxon>
        <taxon>Ecdysozoa</taxon>
        <taxon>Arthropoda</taxon>
        <taxon>Chelicerata</taxon>
        <taxon>Arachnida</taxon>
        <taxon>Acari</taxon>
        <taxon>Parasitiformes</taxon>
        <taxon>Ixodida</taxon>
        <taxon>Ixodoidea</taxon>
        <taxon>Ixodidae</taxon>
        <taxon>Rhipicephalinae</taxon>
        <taxon>Rhipicephalus</taxon>
        <taxon>Boophilus</taxon>
    </lineage>
</organism>
<feature type="region of interest" description="Disordered" evidence="2">
    <location>
        <begin position="55"/>
        <end position="88"/>
    </location>
</feature>
<name>A0A9J6E8F7_RHIMP</name>
<protein>
    <recommendedName>
        <fullName evidence="3">C2H2-type domain-containing protein</fullName>
    </recommendedName>
</protein>
<dbReference type="VEuPathDB" id="VectorBase:LOC119164125"/>
<proteinExistence type="predicted"/>